<dbReference type="InterPro" id="IPR050107">
    <property type="entry name" value="ABC_carbohydrate_import_ATPase"/>
</dbReference>
<evidence type="ECO:0000256" key="9">
    <source>
        <dbReference type="ARBA" id="ARBA00022967"/>
    </source>
</evidence>
<evidence type="ECO:0000259" key="11">
    <source>
        <dbReference type="PROSITE" id="PS50893"/>
    </source>
</evidence>
<gene>
    <name evidence="12" type="primary">xylG</name>
    <name evidence="12" type="ORF">CFter6_3910</name>
</gene>
<dbReference type="AlphaFoldDB" id="A0A127PFK5"/>
<evidence type="ECO:0000256" key="2">
    <source>
        <dbReference type="ARBA" id="ARBA00022448"/>
    </source>
</evidence>
<keyword evidence="4" id="KW-0997">Cell inner membrane</keyword>
<dbReference type="RefSeq" id="WP_061541080.1">
    <property type="nucleotide sequence ID" value="NZ_CP013232.1"/>
</dbReference>
<feature type="domain" description="ABC transporter" evidence="11">
    <location>
        <begin position="262"/>
        <end position="507"/>
    </location>
</feature>
<dbReference type="InterPro" id="IPR003439">
    <property type="entry name" value="ABC_transporter-like_ATP-bd"/>
</dbReference>
<dbReference type="InterPro" id="IPR017871">
    <property type="entry name" value="ABC_transporter-like_CS"/>
</dbReference>
<dbReference type="Gene3D" id="3.40.50.300">
    <property type="entry name" value="P-loop containing nucleotide triphosphate hydrolases"/>
    <property type="match status" value="2"/>
</dbReference>
<dbReference type="PROSITE" id="PS00211">
    <property type="entry name" value="ABC_TRANSPORTER_1"/>
    <property type="match status" value="1"/>
</dbReference>
<keyword evidence="5" id="KW-0762">Sugar transport</keyword>
<dbReference type="NCBIfam" id="NF010069">
    <property type="entry name" value="PRK13549.1"/>
    <property type="match status" value="1"/>
</dbReference>
<dbReference type="InterPro" id="IPR027417">
    <property type="entry name" value="P-loop_NTPase"/>
</dbReference>
<keyword evidence="3" id="KW-1003">Cell membrane</keyword>
<dbReference type="InterPro" id="IPR003593">
    <property type="entry name" value="AAA+_ATPase"/>
</dbReference>
<evidence type="ECO:0000256" key="8">
    <source>
        <dbReference type="ARBA" id="ARBA00022840"/>
    </source>
</evidence>
<dbReference type="PROSITE" id="PS50893">
    <property type="entry name" value="ABC_TRANSPORTER_2"/>
    <property type="match status" value="2"/>
</dbReference>
<dbReference type="PANTHER" id="PTHR43790:SF1">
    <property type="entry name" value="XYLOSE IMPORT ATP-BINDING PROTEIN XYLG"/>
    <property type="match status" value="1"/>
</dbReference>
<name>A0A127PFK5_9BURK</name>
<evidence type="ECO:0000256" key="10">
    <source>
        <dbReference type="ARBA" id="ARBA00023136"/>
    </source>
</evidence>
<evidence type="ECO:0000256" key="6">
    <source>
        <dbReference type="ARBA" id="ARBA00022737"/>
    </source>
</evidence>
<dbReference type="FunFam" id="3.40.50.300:FF:000127">
    <property type="entry name" value="Ribose import ATP-binding protein RbsA"/>
    <property type="match status" value="1"/>
</dbReference>
<dbReference type="GO" id="GO:0005886">
    <property type="term" value="C:plasma membrane"/>
    <property type="evidence" value="ECO:0007669"/>
    <property type="project" value="UniProtKB-SubCell"/>
</dbReference>
<keyword evidence="8 12" id="KW-0067">ATP-binding</keyword>
<evidence type="ECO:0000256" key="5">
    <source>
        <dbReference type="ARBA" id="ARBA00022597"/>
    </source>
</evidence>
<dbReference type="OrthoDB" id="8573945at2"/>
<dbReference type="GO" id="GO:0005524">
    <property type="term" value="F:ATP binding"/>
    <property type="evidence" value="ECO:0007669"/>
    <property type="project" value="UniProtKB-KW"/>
</dbReference>
<dbReference type="CDD" id="cd03216">
    <property type="entry name" value="ABC_Carb_Monos_I"/>
    <property type="match status" value="1"/>
</dbReference>
<evidence type="ECO:0000313" key="13">
    <source>
        <dbReference type="Proteomes" id="UP000072421"/>
    </source>
</evidence>
<evidence type="ECO:0000256" key="1">
    <source>
        <dbReference type="ARBA" id="ARBA00004202"/>
    </source>
</evidence>
<dbReference type="GO" id="GO:0015614">
    <property type="term" value="F:ABC-type D-xylose transporter activity"/>
    <property type="evidence" value="ECO:0007669"/>
    <property type="project" value="InterPro"/>
</dbReference>
<reference evidence="12 13" key="1">
    <citation type="submission" date="2015-11" db="EMBL/GenBank/DDBJ databases">
        <title>Exploring the genomic traits of fungus-feeding bacterial genus Collimonas.</title>
        <authorList>
            <person name="Song C."/>
            <person name="Schmidt R."/>
            <person name="de Jager V."/>
            <person name="Krzyzanowska D."/>
            <person name="Jongedijk E."/>
            <person name="Cankar K."/>
            <person name="Beekwilder J."/>
            <person name="van Veen A."/>
            <person name="de Boer W."/>
            <person name="van Veen J.A."/>
            <person name="Garbeva P."/>
        </authorList>
    </citation>
    <scope>NUCLEOTIDE SEQUENCE [LARGE SCALE GENOMIC DNA]</scope>
    <source>
        <strain evidence="12 13">Ter6</strain>
    </source>
</reference>
<evidence type="ECO:0000256" key="3">
    <source>
        <dbReference type="ARBA" id="ARBA00022475"/>
    </source>
</evidence>
<keyword evidence="10" id="KW-0472">Membrane</keyword>
<dbReference type="GO" id="GO:0016887">
    <property type="term" value="F:ATP hydrolysis activity"/>
    <property type="evidence" value="ECO:0007669"/>
    <property type="project" value="InterPro"/>
</dbReference>
<keyword evidence="6" id="KW-0677">Repeat</keyword>
<keyword evidence="7" id="KW-0547">Nucleotide-binding</keyword>
<comment type="subcellular location">
    <subcellularLocation>
        <location evidence="1">Cell membrane</location>
        <topology evidence="1">Peripheral membrane protein</topology>
    </subcellularLocation>
</comment>
<evidence type="ECO:0000313" key="12">
    <source>
        <dbReference type="EMBL" id="AMO96527.1"/>
    </source>
</evidence>
<protein>
    <submittedName>
        <fullName evidence="12">D-xylose ABC transporter, ATP-binding protein</fullName>
    </submittedName>
</protein>
<dbReference type="CDD" id="cd03215">
    <property type="entry name" value="ABC_Carb_Monos_II"/>
    <property type="match status" value="1"/>
</dbReference>
<dbReference type="Proteomes" id="UP000072421">
    <property type="component" value="Chromosome"/>
</dbReference>
<dbReference type="PATRIC" id="fig|158899.10.peg.3881"/>
<keyword evidence="2" id="KW-0813">Transport</keyword>
<proteinExistence type="predicted"/>
<sequence length="530" mass="57459">MSDYLLEMRGIVKEFGAVRALDGIDIKVKAGECLGLCGENGAGKSTLMKVLSGVYPHGSWQGEILWQGAPLQSQSMRDTEAAGIIIIHQELMLVQELSVAENIFMGHELTLPGGRMNYPAMYRRAAELMRELKMPDINVALPVMNYGGGHQQLVEIAKALNKQAKLLILDEPSSSLTASEIEVLLDIIRDLKAKGVACVYISHKLDEVAAVCDTVAVIRDGKHIATTPMQDMNVDQIITQMVGREISAMYPDQEHEIGEVMFEARHVTCHDVDNPLRKRVDDISFSLRRGEILGIAGLVGAGRTELVSALFGAYPGRSQAEVWLEGVKVDTGTPQKAIRLGLCMVPEDRKQHGIVPDLSVGQNITLAVLKNFSRNTRIDAEAELKTVQAEIGRLQLKTSSPFLPITSLSGGNQQKAVLAKMLLARPKVLILDEPTRGVDVGAKAEIYRLMAQLARQGVAIIMVSSELAEVLGVSDRVLVIGEGKLRGNFINRGLSQETVLAAAIDQSSQYMASQQLVAAASEAGNNGKLI</sequence>
<organism evidence="12">
    <name type="scientific">Collimonas fungivorans</name>
    <dbReference type="NCBI Taxonomy" id="158899"/>
    <lineage>
        <taxon>Bacteria</taxon>
        <taxon>Pseudomonadati</taxon>
        <taxon>Pseudomonadota</taxon>
        <taxon>Betaproteobacteria</taxon>
        <taxon>Burkholderiales</taxon>
        <taxon>Oxalobacteraceae</taxon>
        <taxon>Collimonas</taxon>
    </lineage>
</organism>
<dbReference type="SMART" id="SM00382">
    <property type="entry name" value="AAA"/>
    <property type="match status" value="2"/>
</dbReference>
<evidence type="ECO:0000256" key="4">
    <source>
        <dbReference type="ARBA" id="ARBA00022519"/>
    </source>
</evidence>
<evidence type="ECO:0000256" key="7">
    <source>
        <dbReference type="ARBA" id="ARBA00022741"/>
    </source>
</evidence>
<dbReference type="PANTHER" id="PTHR43790">
    <property type="entry name" value="CARBOHYDRATE TRANSPORT ATP-BINDING PROTEIN MG119-RELATED"/>
    <property type="match status" value="1"/>
</dbReference>
<keyword evidence="9" id="KW-1278">Translocase</keyword>
<accession>A0A127PFK5</accession>
<dbReference type="NCBIfam" id="TIGR02633">
    <property type="entry name" value="xylG"/>
    <property type="match status" value="1"/>
</dbReference>
<dbReference type="SUPFAM" id="SSF52540">
    <property type="entry name" value="P-loop containing nucleoside triphosphate hydrolases"/>
    <property type="match status" value="2"/>
</dbReference>
<dbReference type="EMBL" id="CP013232">
    <property type="protein sequence ID" value="AMO96527.1"/>
    <property type="molecule type" value="Genomic_DNA"/>
</dbReference>
<feature type="domain" description="ABC transporter" evidence="11">
    <location>
        <begin position="6"/>
        <end position="245"/>
    </location>
</feature>
<dbReference type="Pfam" id="PF00005">
    <property type="entry name" value="ABC_tran"/>
    <property type="match status" value="2"/>
</dbReference>
<dbReference type="InterPro" id="IPR013455">
    <property type="entry name" value="ABC_transptr_XylG"/>
</dbReference>